<name>A0ABR9RX19_9ACTN</name>
<protein>
    <recommendedName>
        <fullName evidence="1">C-type lectin domain-containing protein</fullName>
    </recommendedName>
</protein>
<dbReference type="Pfam" id="PF00059">
    <property type="entry name" value="Lectin_C"/>
    <property type="match status" value="1"/>
</dbReference>
<evidence type="ECO:0000313" key="3">
    <source>
        <dbReference type="Proteomes" id="UP000756387"/>
    </source>
</evidence>
<gene>
    <name evidence="2" type="ORF">IEQ44_15915</name>
</gene>
<feature type="domain" description="C-type lectin" evidence="1">
    <location>
        <begin position="7"/>
        <end position="74"/>
    </location>
</feature>
<sequence>ISFKGKWVGLYDDVTDWRWSLADGRFYRDAEERRFRKWQGLNEPSSRDRLCVAMNKNGEWFHKSCLGAFQAICFDNTGEMCPSVHPSSRP</sequence>
<dbReference type="SUPFAM" id="SSF56436">
    <property type="entry name" value="C-type lectin-like"/>
    <property type="match status" value="1"/>
</dbReference>
<feature type="non-terminal residue" evidence="2">
    <location>
        <position position="90"/>
    </location>
</feature>
<evidence type="ECO:0000313" key="2">
    <source>
        <dbReference type="EMBL" id="MBE7326121.1"/>
    </source>
</evidence>
<dbReference type="Proteomes" id="UP000756387">
    <property type="component" value="Unassembled WGS sequence"/>
</dbReference>
<dbReference type="InterPro" id="IPR016187">
    <property type="entry name" value="CTDL_fold"/>
</dbReference>
<proteinExistence type="predicted"/>
<evidence type="ECO:0000259" key="1">
    <source>
        <dbReference type="PROSITE" id="PS50041"/>
    </source>
</evidence>
<reference evidence="2 3" key="1">
    <citation type="submission" date="2020-10" db="EMBL/GenBank/DDBJ databases">
        <title>Nocardioides sp. isolated from sludge.</title>
        <authorList>
            <person name="Zhang X."/>
        </authorList>
    </citation>
    <scope>NUCLEOTIDE SEQUENCE [LARGE SCALE GENOMIC DNA]</scope>
    <source>
        <strain evidence="2 3">Y6</strain>
    </source>
</reference>
<dbReference type="PROSITE" id="PS50041">
    <property type="entry name" value="C_TYPE_LECTIN_2"/>
    <property type="match status" value="1"/>
</dbReference>
<dbReference type="Gene3D" id="3.10.100.10">
    <property type="entry name" value="Mannose-Binding Protein A, subunit A"/>
    <property type="match status" value="1"/>
</dbReference>
<dbReference type="EMBL" id="JADCSA010000441">
    <property type="protein sequence ID" value="MBE7326121.1"/>
    <property type="molecule type" value="Genomic_DNA"/>
</dbReference>
<comment type="caution">
    <text evidence="2">The sequence shown here is derived from an EMBL/GenBank/DDBJ whole genome shotgun (WGS) entry which is preliminary data.</text>
</comment>
<organism evidence="2 3">
    <name type="scientific">Nocardioides malaquae</name>
    <dbReference type="NCBI Taxonomy" id="2773426"/>
    <lineage>
        <taxon>Bacteria</taxon>
        <taxon>Bacillati</taxon>
        <taxon>Actinomycetota</taxon>
        <taxon>Actinomycetes</taxon>
        <taxon>Propionibacteriales</taxon>
        <taxon>Nocardioidaceae</taxon>
        <taxon>Nocardioides</taxon>
    </lineage>
</organism>
<feature type="non-terminal residue" evidence="2">
    <location>
        <position position="1"/>
    </location>
</feature>
<keyword evidence="3" id="KW-1185">Reference proteome</keyword>
<dbReference type="InterPro" id="IPR001304">
    <property type="entry name" value="C-type_lectin-like"/>
</dbReference>
<accession>A0ABR9RX19</accession>
<dbReference type="InterPro" id="IPR016186">
    <property type="entry name" value="C-type_lectin-like/link_sf"/>
</dbReference>